<feature type="non-terminal residue" evidence="1">
    <location>
        <position position="1"/>
    </location>
</feature>
<evidence type="ECO:0000313" key="1">
    <source>
        <dbReference type="EMBL" id="CEK68680.1"/>
    </source>
</evidence>
<sequence>CLSHPPIYMVKNAVHGPVSYSSSDYRESKASLRKLRLSGLPLCVDKNEVQ</sequence>
<dbReference type="AlphaFoldDB" id="A0A0B6ZLR2"/>
<gene>
    <name evidence="1" type="primary">ORF67237</name>
</gene>
<accession>A0A0B6ZLR2</accession>
<organism evidence="1">
    <name type="scientific">Arion vulgaris</name>
    <dbReference type="NCBI Taxonomy" id="1028688"/>
    <lineage>
        <taxon>Eukaryota</taxon>
        <taxon>Metazoa</taxon>
        <taxon>Spiralia</taxon>
        <taxon>Lophotrochozoa</taxon>
        <taxon>Mollusca</taxon>
        <taxon>Gastropoda</taxon>
        <taxon>Heterobranchia</taxon>
        <taxon>Euthyneura</taxon>
        <taxon>Panpulmonata</taxon>
        <taxon>Eupulmonata</taxon>
        <taxon>Stylommatophora</taxon>
        <taxon>Helicina</taxon>
        <taxon>Arionoidea</taxon>
        <taxon>Arionidae</taxon>
        <taxon>Arion</taxon>
    </lineage>
</organism>
<proteinExistence type="predicted"/>
<protein>
    <submittedName>
        <fullName evidence="1">Uncharacterized protein</fullName>
    </submittedName>
</protein>
<dbReference type="EMBL" id="HACG01021815">
    <property type="protein sequence ID" value="CEK68680.1"/>
    <property type="molecule type" value="Transcribed_RNA"/>
</dbReference>
<name>A0A0B6ZLR2_9EUPU</name>
<reference evidence="1" key="1">
    <citation type="submission" date="2014-12" db="EMBL/GenBank/DDBJ databases">
        <title>Insight into the proteome of Arion vulgaris.</title>
        <authorList>
            <person name="Aradska J."/>
            <person name="Bulat T."/>
            <person name="Smidak R."/>
            <person name="Sarate P."/>
            <person name="Gangsoo J."/>
            <person name="Sialana F."/>
            <person name="Bilban M."/>
            <person name="Lubec G."/>
        </authorList>
    </citation>
    <scope>NUCLEOTIDE SEQUENCE</scope>
    <source>
        <tissue evidence="1">Skin</tissue>
    </source>
</reference>